<proteinExistence type="predicted"/>
<gene>
    <name evidence="3" type="ORF">FRUB_07689</name>
</gene>
<reference evidence="4" key="1">
    <citation type="submission" date="2017-06" db="EMBL/GenBank/DDBJ databases">
        <title>Genome analysis of Fimbriiglobus ruber SP5, the first member of the order Planctomycetales with confirmed chitinolytic capability.</title>
        <authorList>
            <person name="Ravin N.V."/>
            <person name="Rakitin A.L."/>
            <person name="Ivanova A.A."/>
            <person name="Beletsky A.V."/>
            <person name="Kulichevskaya I.S."/>
            <person name="Mardanov A.V."/>
            <person name="Dedysh S.N."/>
        </authorList>
    </citation>
    <scope>NUCLEOTIDE SEQUENCE [LARGE SCALE GENOMIC DNA]</scope>
    <source>
        <strain evidence="4">SP5</strain>
    </source>
</reference>
<dbReference type="EMBL" id="NIDE01000014">
    <property type="protein sequence ID" value="OWK38569.1"/>
    <property type="molecule type" value="Genomic_DNA"/>
</dbReference>
<accession>A0A225DMV4</accession>
<evidence type="ECO:0000313" key="3">
    <source>
        <dbReference type="EMBL" id="OWK38569.1"/>
    </source>
</evidence>
<feature type="region of interest" description="Disordered" evidence="1">
    <location>
        <begin position="754"/>
        <end position="782"/>
    </location>
</feature>
<sequence length="938" mass="102543">MTTSNRAADVRQRTTWGNRFRFCARVLGLTGALAAPVGWVLAGEPAPTLTAWVTGSPPPVAAWGQELIGWVGSLGERVADGGPMDAAHVGVILLLVGGAVVLLALLEELLGGLFRVTGRKTAVNTNAAVQMALAAILLVVVNAVSLTTFKRYDLTRDHQFTLAPDLVSELKKLRSDSPTTIVVLQKHKTAGTLSNDPDAYDYAAERKVIDKVEDLVDQLRELGPRFNVVVLDVQDEGYERAVKQLTRTRPGLSDAIRTAPENSIFFYADGKVRRTPRTEADQLATAVGARPSIAADPDDAGSALVYPGAVTRLSFTEFYQLDKTSSREATPTEREALAPLAGGPAFAPGVLGKGNLVLLPRGRESFVRKVLALEDRKPRVALAVIHPLLTSRENFDIYSAAGLRKSLEENGFEVQDVILKRWNPRGGMPTAAVDTYEENELERAESRYNLLTTLAANREQGIKQLSEAKVVVDKALAARASAKTDAEKATQLANAIRVLQRFVRSKIQTEVQVGVVVTSLTQTLDAFREDYIEISKQLVEATTRYRDVLRNERAVENRRIVDLKVKLKQYVDDCDILIVPRLTVMDIARGEIIPPQAFNLSKEQAEVIKEFVKAGKPVLFAVGPTNVDRRGPIGETAGDDVEKLLAQFGIELGRQTIITDLEGQAMAERQNEALVTSVDVPALVFDMPEKEGKAANPVTAAFRVTARAVDRTLDVRKSGYRPVYLIPGAAAHLPFAAEIAYTVRESWNEEKPIAEEDYIPKFEPSKPDDPKRGTHDEERRGPFPIGVAIESPVPVQWFSTPAPADKGAAGPKPDFDALFNTAALSLSHDGGLFAACVTLTAQQVKRPTVRIVALGHGGLFNGKQLAPANETLLLHSVNWQLKRDDRLPKDVPDDEKWRFPRVELSPRAFGEWSLATLLGLPALTIYCGLIALMVRRIR</sequence>
<keyword evidence="2" id="KW-0812">Transmembrane</keyword>
<organism evidence="3 4">
    <name type="scientific">Fimbriiglobus ruber</name>
    <dbReference type="NCBI Taxonomy" id="1908690"/>
    <lineage>
        <taxon>Bacteria</taxon>
        <taxon>Pseudomonadati</taxon>
        <taxon>Planctomycetota</taxon>
        <taxon>Planctomycetia</taxon>
        <taxon>Gemmatales</taxon>
        <taxon>Gemmataceae</taxon>
        <taxon>Fimbriiglobus</taxon>
    </lineage>
</organism>
<evidence type="ECO:0000256" key="2">
    <source>
        <dbReference type="SAM" id="Phobius"/>
    </source>
</evidence>
<feature type="compositionally biased region" description="Basic and acidic residues" evidence="1">
    <location>
        <begin position="754"/>
        <end position="781"/>
    </location>
</feature>
<feature type="transmembrane region" description="Helical" evidence="2">
    <location>
        <begin position="86"/>
        <end position="106"/>
    </location>
</feature>
<feature type="transmembrane region" description="Helical" evidence="2">
    <location>
        <begin position="127"/>
        <end position="149"/>
    </location>
</feature>
<dbReference type="OrthoDB" id="251396at2"/>
<evidence type="ECO:0000313" key="4">
    <source>
        <dbReference type="Proteomes" id="UP000214646"/>
    </source>
</evidence>
<protein>
    <submittedName>
        <fullName evidence="3">Uncharacterized protein</fullName>
    </submittedName>
</protein>
<dbReference type="RefSeq" id="WP_088258338.1">
    <property type="nucleotide sequence ID" value="NZ_NIDE01000014.1"/>
</dbReference>
<keyword evidence="2" id="KW-1133">Transmembrane helix</keyword>
<feature type="transmembrane region" description="Helical" evidence="2">
    <location>
        <begin position="22"/>
        <end position="42"/>
    </location>
</feature>
<comment type="caution">
    <text evidence="3">The sequence shown here is derived from an EMBL/GenBank/DDBJ whole genome shotgun (WGS) entry which is preliminary data.</text>
</comment>
<dbReference type="Proteomes" id="UP000214646">
    <property type="component" value="Unassembled WGS sequence"/>
</dbReference>
<dbReference type="AlphaFoldDB" id="A0A225DMV4"/>
<evidence type="ECO:0000256" key="1">
    <source>
        <dbReference type="SAM" id="MobiDB-lite"/>
    </source>
</evidence>
<keyword evidence="4" id="KW-1185">Reference proteome</keyword>
<feature type="transmembrane region" description="Helical" evidence="2">
    <location>
        <begin position="912"/>
        <end position="934"/>
    </location>
</feature>
<keyword evidence="2" id="KW-0472">Membrane</keyword>
<name>A0A225DMV4_9BACT</name>